<reference evidence="1 2" key="1">
    <citation type="submission" date="2020-01" db="EMBL/GenBank/DDBJ databases">
        <authorList>
            <consortium name="DOE Joint Genome Institute"/>
            <person name="Haridas S."/>
            <person name="Albert R."/>
            <person name="Binder M."/>
            <person name="Bloem J."/>
            <person name="Labutti K."/>
            <person name="Salamov A."/>
            <person name="Andreopoulos B."/>
            <person name="Baker S.E."/>
            <person name="Barry K."/>
            <person name="Bills G."/>
            <person name="Bluhm B.H."/>
            <person name="Cannon C."/>
            <person name="Castanera R."/>
            <person name="Culley D.E."/>
            <person name="Daum C."/>
            <person name="Ezra D."/>
            <person name="Gonzalez J.B."/>
            <person name="Henrissat B."/>
            <person name="Kuo A."/>
            <person name="Liang C."/>
            <person name="Lipzen A."/>
            <person name="Lutzoni F."/>
            <person name="Magnuson J."/>
            <person name="Mondo S."/>
            <person name="Nolan M."/>
            <person name="Ohm R."/>
            <person name="Pangilinan J."/>
            <person name="Park H.-J.H."/>
            <person name="Ramirez L."/>
            <person name="Alfaro M."/>
            <person name="Sun H."/>
            <person name="Tritt A."/>
            <person name="Yoshinaga Y."/>
            <person name="Zwiers L.-H.L."/>
            <person name="Turgeon B.G."/>
            <person name="Goodwin S.B."/>
            <person name="Spatafora J.W."/>
            <person name="Crous P.W."/>
            <person name="Grigoriev I.V."/>
        </authorList>
    </citation>
    <scope>NUCLEOTIDE SEQUENCE [LARGE SCALE GENOMIC DNA]</scope>
    <source>
        <strain evidence="1 2">CBS 611.86</strain>
    </source>
</reference>
<dbReference type="Proteomes" id="UP000481861">
    <property type="component" value="Unassembled WGS sequence"/>
</dbReference>
<dbReference type="EMBL" id="JAADJZ010000009">
    <property type="protein sequence ID" value="KAF2872594.1"/>
    <property type="molecule type" value="Genomic_DNA"/>
</dbReference>
<gene>
    <name evidence="1" type="ORF">BDV95DRAFT_390416</name>
</gene>
<sequence length="162" mass="18745">MLVRYQLALDLVPWRTKPIRCNESRSDTYLPRPHLCPLHLGFLNATNYITMKSYSSTINLPRASSIFNTLQRTQIWHCQRPSVHWAMSTLAAPVLRKQRDDGSEEELPEEDLYRYTRYRWLCNEPENLAMRYCKFDLSALLDAAVNAVGHGARSCRTLSVAV</sequence>
<organism evidence="1 2">
    <name type="scientific">Massariosphaeria phaeospora</name>
    <dbReference type="NCBI Taxonomy" id="100035"/>
    <lineage>
        <taxon>Eukaryota</taxon>
        <taxon>Fungi</taxon>
        <taxon>Dikarya</taxon>
        <taxon>Ascomycota</taxon>
        <taxon>Pezizomycotina</taxon>
        <taxon>Dothideomycetes</taxon>
        <taxon>Pleosporomycetidae</taxon>
        <taxon>Pleosporales</taxon>
        <taxon>Pleosporales incertae sedis</taxon>
        <taxon>Massariosphaeria</taxon>
    </lineage>
</organism>
<accession>A0A7C8I7G4</accession>
<dbReference type="AlphaFoldDB" id="A0A7C8I7G4"/>
<evidence type="ECO:0000313" key="1">
    <source>
        <dbReference type="EMBL" id="KAF2872594.1"/>
    </source>
</evidence>
<comment type="caution">
    <text evidence="1">The sequence shown here is derived from an EMBL/GenBank/DDBJ whole genome shotgun (WGS) entry which is preliminary data.</text>
</comment>
<dbReference type="OrthoDB" id="2968323at2759"/>
<proteinExistence type="predicted"/>
<name>A0A7C8I7G4_9PLEO</name>
<protein>
    <submittedName>
        <fullName evidence="1">Uncharacterized protein</fullName>
    </submittedName>
</protein>
<evidence type="ECO:0000313" key="2">
    <source>
        <dbReference type="Proteomes" id="UP000481861"/>
    </source>
</evidence>
<keyword evidence="2" id="KW-1185">Reference proteome</keyword>